<dbReference type="InterPro" id="IPR052770">
    <property type="entry name" value="Cobalt_transport_CbiQ"/>
</dbReference>
<dbReference type="PANTHER" id="PTHR43723:SF1">
    <property type="entry name" value="COBALT TRANSPORT PROTEIN CBIQ"/>
    <property type="match status" value="1"/>
</dbReference>
<dbReference type="InterPro" id="IPR003339">
    <property type="entry name" value="ABC/ECF_trnsptr_transmembrane"/>
</dbReference>
<proteinExistence type="predicted"/>
<keyword evidence="4 6" id="KW-1133">Transmembrane helix</keyword>
<evidence type="ECO:0000313" key="7">
    <source>
        <dbReference type="EMBL" id="KEQ27008.1"/>
    </source>
</evidence>
<dbReference type="Proteomes" id="UP000028123">
    <property type="component" value="Unassembled WGS sequence"/>
</dbReference>
<gene>
    <name evidence="7" type="ORF">ET33_24220</name>
</gene>
<dbReference type="AlphaFoldDB" id="A0A081P8I5"/>
<evidence type="ECO:0000256" key="3">
    <source>
        <dbReference type="ARBA" id="ARBA00022692"/>
    </source>
</evidence>
<keyword evidence="5 6" id="KW-0472">Membrane</keyword>
<evidence type="ECO:0000256" key="2">
    <source>
        <dbReference type="ARBA" id="ARBA00022475"/>
    </source>
</evidence>
<evidence type="ECO:0000256" key="4">
    <source>
        <dbReference type="ARBA" id="ARBA00022989"/>
    </source>
</evidence>
<dbReference type="NCBIfam" id="TIGR02454">
    <property type="entry name" value="ECF_T_CbiQ"/>
    <property type="match status" value="1"/>
</dbReference>
<protein>
    <submittedName>
        <fullName evidence="7">Cobalt ABC transporter permease</fullName>
    </submittedName>
</protein>
<feature type="transmembrane region" description="Helical" evidence="6">
    <location>
        <begin position="66"/>
        <end position="83"/>
    </location>
</feature>
<name>A0A081P8I5_9BACL</name>
<dbReference type="GO" id="GO:0043190">
    <property type="term" value="C:ATP-binding cassette (ABC) transporter complex"/>
    <property type="evidence" value="ECO:0007669"/>
    <property type="project" value="InterPro"/>
</dbReference>
<evidence type="ECO:0000256" key="5">
    <source>
        <dbReference type="ARBA" id="ARBA00023136"/>
    </source>
</evidence>
<dbReference type="OrthoDB" id="9815246at2"/>
<evidence type="ECO:0000256" key="6">
    <source>
        <dbReference type="SAM" id="Phobius"/>
    </source>
</evidence>
<dbReference type="Pfam" id="PF02361">
    <property type="entry name" value="CbiQ"/>
    <property type="match status" value="1"/>
</dbReference>
<comment type="caution">
    <text evidence="7">The sequence shown here is derived from an EMBL/GenBank/DDBJ whole genome shotgun (WGS) entry which is preliminary data.</text>
</comment>
<feature type="transmembrane region" description="Helical" evidence="6">
    <location>
        <begin position="121"/>
        <end position="141"/>
    </location>
</feature>
<keyword evidence="8" id="KW-1185">Reference proteome</keyword>
<keyword evidence="3 6" id="KW-0812">Transmembrane</keyword>
<sequence length="267" mass="29948">MIRLIDSLSYSNRLRGMSPMWKCGFAAALFILSYGSHPPVQAAIFAWMIVWVVRYARIPLKAHMVMLGTACLFFIASVPALLIEIQPGSAVAPGSSMFVLWSRPYGSVFVTETGLHTAEALFMRAAACLSAVSFIMFTTPVAELFQVMKRLRVPALVLELMLITYRFLFILTETAHDLYTAQRARGGHNGFRGRLNDTAMLIVRLFVKTMHRYKGLSHGLVSRGFTEEIRLAPYRAGSVPVRYRLESGIGVAILLLLECWLRWRGIV</sequence>
<evidence type="ECO:0000313" key="8">
    <source>
        <dbReference type="Proteomes" id="UP000028123"/>
    </source>
</evidence>
<dbReference type="GO" id="GO:0006824">
    <property type="term" value="P:cobalt ion transport"/>
    <property type="evidence" value="ECO:0007669"/>
    <property type="project" value="InterPro"/>
</dbReference>
<evidence type="ECO:0000256" key="1">
    <source>
        <dbReference type="ARBA" id="ARBA00004651"/>
    </source>
</evidence>
<dbReference type="CDD" id="cd16914">
    <property type="entry name" value="EcfT"/>
    <property type="match status" value="1"/>
</dbReference>
<dbReference type="RefSeq" id="WP_036676738.1">
    <property type="nucleotide sequence ID" value="NZ_JNVM01000004.1"/>
</dbReference>
<dbReference type="InterPro" id="IPR012809">
    <property type="entry name" value="ECF_CbiQ"/>
</dbReference>
<organism evidence="7 8">
    <name type="scientific">Paenibacillus tyrfis</name>
    <dbReference type="NCBI Taxonomy" id="1501230"/>
    <lineage>
        <taxon>Bacteria</taxon>
        <taxon>Bacillati</taxon>
        <taxon>Bacillota</taxon>
        <taxon>Bacilli</taxon>
        <taxon>Bacillales</taxon>
        <taxon>Paenibacillaceae</taxon>
        <taxon>Paenibacillus</taxon>
    </lineage>
</organism>
<dbReference type="EMBL" id="JNVM01000004">
    <property type="protein sequence ID" value="KEQ27008.1"/>
    <property type="molecule type" value="Genomic_DNA"/>
</dbReference>
<accession>A0A081P8I5</accession>
<reference evidence="7 8" key="1">
    <citation type="submission" date="2014-06" db="EMBL/GenBank/DDBJ databases">
        <title>Draft genome sequence of Paenibacillus sp. MSt1.</title>
        <authorList>
            <person name="Aw Y.K."/>
            <person name="Ong K.S."/>
            <person name="Gan H.M."/>
            <person name="Lee S.M."/>
        </authorList>
    </citation>
    <scope>NUCLEOTIDE SEQUENCE [LARGE SCALE GENOMIC DNA]</scope>
    <source>
        <strain evidence="7 8">MSt1</strain>
    </source>
</reference>
<dbReference type="eggNOG" id="COG0619">
    <property type="taxonomic scope" value="Bacteria"/>
</dbReference>
<keyword evidence="2" id="KW-1003">Cell membrane</keyword>
<comment type="subcellular location">
    <subcellularLocation>
        <location evidence="1">Cell membrane</location>
        <topology evidence="1">Multi-pass membrane protein</topology>
    </subcellularLocation>
</comment>
<dbReference type="PANTHER" id="PTHR43723">
    <property type="entry name" value="COBALT TRANSPORT PROTEIN CBIQ"/>
    <property type="match status" value="1"/>
</dbReference>